<reference evidence="2 3" key="1">
    <citation type="journal article" date="2003" name="Mol. Microbiol.">
        <title>An integrated analysis of the genome of the hyperthermophilic archaeon Pyrococcus abyssi.</title>
        <authorList>
            <person name="Cohen G."/>
            <person name="Barbe V."/>
            <person name="Flament D."/>
            <person name="Galperin M."/>
            <person name="Heilig R."/>
            <person name="Ripp R."/>
            <person name="Lecompte O."/>
            <person name="Prieur D."/>
            <person name="Poch O."/>
            <person name="Quellerou J."/>
            <person name="Thierry J.C."/>
            <person name="Van der Oost J."/>
            <person name="Weissenbach J."/>
            <person name="Zivanovic Y."/>
            <person name="Forterre P."/>
        </authorList>
    </citation>
    <scope>NUCLEOTIDE SEQUENCE [LARGE SCALE GENOMIC DNA]</scope>
    <source>
        <strain evidence="3">GE5 / Orsay</strain>
    </source>
</reference>
<dbReference type="PANTHER" id="PTHR34301:SF8">
    <property type="entry name" value="ATPASE DOMAIN-CONTAINING PROTEIN"/>
    <property type="match status" value="1"/>
</dbReference>
<dbReference type="PATRIC" id="fig|272844.11.peg.316"/>
<dbReference type="PhylomeDB" id="Q9V1Y0"/>
<accession>Q9V1Y0</accession>
<evidence type="ECO:0000313" key="3">
    <source>
        <dbReference type="Proteomes" id="UP000000810"/>
    </source>
</evidence>
<sequence>MSSQRGAKFIKEPPEVLRGVSMPRPKRRTPLFFDQRPRTLPEQLFGREEEVEKLFRALEAGSWVAVLGPRMVGKTSLALAGANEFAKENGYNVVLVDLRDTETFREATEKILGRLPRSILDSISEYLSSISEVSAKGAGAGLTVKLKKSAPARRALSDALFKVQDTILILDEVQGIQQGVPHFLKALGAVFNENHSLQIIFTGSYSGVVRRLFEATYSDESYGRPPISIMLTPWRESVAEDFLRTGFEKLGVPYEEWEIRDTIRNLGTLPGWLNLYGVRRYVERNHEKALKTAIREAVKEAKSELENILEGRSPKARKVVRLLAFGASWGDLIKTGISEDALSRLLGILMDELFILNKDDMGIYYFADPVYRKAAMSIPLVTEGE</sequence>
<dbReference type="Gene3D" id="3.40.50.300">
    <property type="entry name" value="P-loop containing nucleotide triphosphate hydrolases"/>
    <property type="match status" value="1"/>
</dbReference>
<evidence type="ECO:0000313" key="2">
    <source>
        <dbReference type="EMBL" id="CAB49218.1"/>
    </source>
</evidence>
<dbReference type="InterPro" id="IPR011579">
    <property type="entry name" value="ATPase_dom"/>
</dbReference>
<dbReference type="GO" id="GO:0005524">
    <property type="term" value="F:ATP binding"/>
    <property type="evidence" value="ECO:0007669"/>
    <property type="project" value="InterPro"/>
</dbReference>
<gene>
    <name evidence="2" type="ORF">PAB2152</name>
</gene>
<dbReference type="Proteomes" id="UP000000810">
    <property type="component" value="Chromosome"/>
</dbReference>
<dbReference type="KEGG" id="pab:PAB2152"/>
<dbReference type="STRING" id="272844.PAB2152"/>
<proteinExistence type="predicted"/>
<dbReference type="InterPro" id="IPR027417">
    <property type="entry name" value="P-loop_NTPase"/>
</dbReference>
<dbReference type="eggNOG" id="arCOG03169">
    <property type="taxonomic scope" value="Archaea"/>
</dbReference>
<dbReference type="EMBL" id="AJ248283">
    <property type="protein sequence ID" value="CAB49218.1"/>
    <property type="molecule type" value="Genomic_DNA"/>
</dbReference>
<dbReference type="HOGENOM" id="CLU_061108_0_0_2"/>
<dbReference type="Pfam" id="PF01637">
    <property type="entry name" value="ATPase_2"/>
    <property type="match status" value="1"/>
</dbReference>
<protein>
    <recommendedName>
        <fullName evidence="1">ATPase domain-containing protein</fullName>
    </recommendedName>
</protein>
<organism evidence="2 3">
    <name type="scientific">Pyrococcus abyssi (strain GE5 / Orsay)</name>
    <dbReference type="NCBI Taxonomy" id="272844"/>
    <lineage>
        <taxon>Archaea</taxon>
        <taxon>Methanobacteriati</taxon>
        <taxon>Methanobacteriota</taxon>
        <taxon>Thermococci</taxon>
        <taxon>Thermococcales</taxon>
        <taxon>Thermococcaceae</taxon>
        <taxon>Pyrococcus</taxon>
    </lineage>
</organism>
<keyword evidence="3" id="KW-1185">Reference proteome</keyword>
<dbReference type="Gene3D" id="1.10.8.60">
    <property type="match status" value="1"/>
</dbReference>
<dbReference type="PANTHER" id="PTHR34301">
    <property type="entry name" value="DNA-BINDING PROTEIN-RELATED"/>
    <property type="match status" value="1"/>
</dbReference>
<dbReference type="PIR" id="C75221">
    <property type="entry name" value="C75221"/>
</dbReference>
<feature type="domain" description="ATPase" evidence="1">
    <location>
        <begin position="45"/>
        <end position="272"/>
    </location>
</feature>
<evidence type="ECO:0000259" key="1">
    <source>
        <dbReference type="Pfam" id="PF01637"/>
    </source>
</evidence>
<name>Q9V1Y0_PYRAB</name>
<dbReference type="AlphaFoldDB" id="Q9V1Y0"/>
<dbReference type="SUPFAM" id="SSF52540">
    <property type="entry name" value="P-loop containing nucleoside triphosphate hydrolases"/>
    <property type="match status" value="1"/>
</dbReference>